<evidence type="ECO:0000313" key="3">
    <source>
        <dbReference type="Proteomes" id="UP001255416"/>
    </source>
</evidence>
<accession>A0ABU3VD13</accession>
<evidence type="ECO:0008006" key="4">
    <source>
        <dbReference type="Google" id="ProtNLM"/>
    </source>
</evidence>
<name>A0ABU3VD13_9RHOB</name>
<dbReference type="Proteomes" id="UP001255416">
    <property type="component" value="Unassembled WGS sequence"/>
</dbReference>
<organism evidence="2 3">
    <name type="scientific">Sedimentitalea todarodis</name>
    <dbReference type="NCBI Taxonomy" id="1631240"/>
    <lineage>
        <taxon>Bacteria</taxon>
        <taxon>Pseudomonadati</taxon>
        <taxon>Pseudomonadota</taxon>
        <taxon>Alphaproteobacteria</taxon>
        <taxon>Rhodobacterales</taxon>
        <taxon>Paracoccaceae</taxon>
        <taxon>Sedimentitalea</taxon>
    </lineage>
</organism>
<reference evidence="3" key="1">
    <citation type="submission" date="2023-05" db="EMBL/GenBank/DDBJ databases">
        <title>Sedimentitalea sp. nov. JM2-8.</title>
        <authorList>
            <person name="Huang J."/>
        </authorList>
    </citation>
    <scope>NUCLEOTIDE SEQUENCE [LARGE SCALE GENOMIC DNA]</scope>
    <source>
        <strain evidence="3">KHS03</strain>
    </source>
</reference>
<keyword evidence="1" id="KW-1133">Transmembrane helix</keyword>
<evidence type="ECO:0000313" key="2">
    <source>
        <dbReference type="EMBL" id="MDU9004068.1"/>
    </source>
</evidence>
<feature type="transmembrane region" description="Helical" evidence="1">
    <location>
        <begin position="73"/>
        <end position="94"/>
    </location>
</feature>
<gene>
    <name evidence="2" type="ORF">QO231_09410</name>
</gene>
<keyword evidence="1" id="KW-0812">Transmembrane</keyword>
<feature type="transmembrane region" description="Helical" evidence="1">
    <location>
        <begin position="6"/>
        <end position="25"/>
    </location>
</feature>
<dbReference type="RefSeq" id="WP_316775432.1">
    <property type="nucleotide sequence ID" value="NZ_JASMWN010000005.1"/>
</dbReference>
<keyword evidence="1" id="KW-0472">Membrane</keyword>
<sequence length="178" mass="19597">MRHLWIGLAGFAGVAVVCLVLMTVWTKPAIIAGAKGAPMFDLRTEGYDHATAKAYLDDLSEPARRLYLGAQRILDTLFPIGLAGALALAIYLGLRRNFGRWALVGALLPSAYFYADMLENAAVAGLLRSPILTPEDVERASTYTILKFQLFQTSLLLLLLCIIGQIVRWSLNRFRGMP</sequence>
<feature type="transmembrane region" description="Helical" evidence="1">
    <location>
        <begin position="150"/>
        <end position="171"/>
    </location>
</feature>
<evidence type="ECO:0000256" key="1">
    <source>
        <dbReference type="SAM" id="Phobius"/>
    </source>
</evidence>
<comment type="caution">
    <text evidence="2">The sequence shown here is derived from an EMBL/GenBank/DDBJ whole genome shotgun (WGS) entry which is preliminary data.</text>
</comment>
<dbReference type="EMBL" id="JASMWN010000005">
    <property type="protein sequence ID" value="MDU9004068.1"/>
    <property type="molecule type" value="Genomic_DNA"/>
</dbReference>
<proteinExistence type="predicted"/>
<keyword evidence="3" id="KW-1185">Reference proteome</keyword>
<protein>
    <recommendedName>
        <fullName evidence="4">DUF1772 domain-containing protein</fullName>
    </recommendedName>
</protein>